<proteinExistence type="predicted"/>
<sequence length="81" mass="9512">MIRKEIIDLFRIRPGKPFRLNDHDPGWAPWYVIPADQKWVTRAVVADIITTTIHSLQLRYPEVTEVQLVEFAKLQEQLGNE</sequence>
<evidence type="ECO:0000313" key="1">
    <source>
        <dbReference type="EMBL" id="QDV29781.1"/>
    </source>
</evidence>
<organism evidence="1 2">
    <name type="scientific">Planctopirus ephydatiae</name>
    <dbReference type="NCBI Taxonomy" id="2528019"/>
    <lineage>
        <taxon>Bacteria</taxon>
        <taxon>Pseudomonadati</taxon>
        <taxon>Planctomycetota</taxon>
        <taxon>Planctomycetia</taxon>
        <taxon>Planctomycetales</taxon>
        <taxon>Planctomycetaceae</taxon>
        <taxon>Planctopirus</taxon>
    </lineage>
</organism>
<accession>A0A518GMW8</accession>
<dbReference type="Gene3D" id="3.40.50.300">
    <property type="entry name" value="P-loop containing nucleotide triphosphate hydrolases"/>
    <property type="match status" value="1"/>
</dbReference>
<keyword evidence="2" id="KW-1185">Reference proteome</keyword>
<name>A0A518GMW8_9PLAN</name>
<dbReference type="RefSeq" id="WP_186377862.1">
    <property type="nucleotide sequence ID" value="NZ_CP036299.1"/>
</dbReference>
<dbReference type="AlphaFoldDB" id="A0A518GMW8"/>
<reference evidence="1 2" key="1">
    <citation type="submission" date="2019-02" db="EMBL/GenBank/DDBJ databases">
        <title>Deep-cultivation of Planctomycetes and their phenomic and genomic characterization uncovers novel biology.</title>
        <authorList>
            <person name="Wiegand S."/>
            <person name="Jogler M."/>
            <person name="Boedeker C."/>
            <person name="Pinto D."/>
            <person name="Vollmers J."/>
            <person name="Rivas-Marin E."/>
            <person name="Kohn T."/>
            <person name="Peeters S.H."/>
            <person name="Heuer A."/>
            <person name="Rast P."/>
            <person name="Oberbeckmann S."/>
            <person name="Bunk B."/>
            <person name="Jeske O."/>
            <person name="Meyerdierks A."/>
            <person name="Storesund J.E."/>
            <person name="Kallscheuer N."/>
            <person name="Luecker S."/>
            <person name="Lage O.M."/>
            <person name="Pohl T."/>
            <person name="Merkel B.J."/>
            <person name="Hornburger P."/>
            <person name="Mueller R.-W."/>
            <person name="Bruemmer F."/>
            <person name="Labrenz M."/>
            <person name="Spormann A.M."/>
            <person name="Op den Camp H."/>
            <person name="Overmann J."/>
            <person name="Amann R."/>
            <person name="Jetten M.S.M."/>
            <person name="Mascher T."/>
            <person name="Medema M.H."/>
            <person name="Devos D.P."/>
            <person name="Kaster A.-K."/>
            <person name="Ovreas L."/>
            <person name="Rohde M."/>
            <person name="Galperin M.Y."/>
            <person name="Jogler C."/>
        </authorList>
    </citation>
    <scope>NUCLEOTIDE SEQUENCE [LARGE SCALE GENOMIC DNA]</scope>
    <source>
        <strain evidence="1 2">Spb1</strain>
    </source>
</reference>
<protein>
    <submittedName>
        <fullName evidence="1">Uncharacterized protein</fullName>
    </submittedName>
</protein>
<evidence type="ECO:0000313" key="2">
    <source>
        <dbReference type="Proteomes" id="UP000315349"/>
    </source>
</evidence>
<dbReference type="Proteomes" id="UP000315349">
    <property type="component" value="Chromosome"/>
</dbReference>
<gene>
    <name evidence="1" type="ORF">Spb1_16980</name>
</gene>
<dbReference type="KEGG" id="peh:Spb1_16980"/>
<dbReference type="InterPro" id="IPR027417">
    <property type="entry name" value="P-loop_NTPase"/>
</dbReference>
<dbReference type="EMBL" id="CP036299">
    <property type="protein sequence ID" value="QDV29781.1"/>
    <property type="molecule type" value="Genomic_DNA"/>
</dbReference>